<proteinExistence type="predicted"/>
<evidence type="ECO:0000313" key="3">
    <source>
        <dbReference type="Proteomes" id="UP000215738"/>
    </source>
</evidence>
<name>A0A263HFJ4_9PAST</name>
<reference evidence="2 4" key="2">
    <citation type="submission" date="2018-06" db="EMBL/GenBank/DDBJ databases">
        <authorList>
            <consortium name="Pathogen Informatics"/>
            <person name="Doyle S."/>
        </authorList>
    </citation>
    <scope>NUCLEOTIDE SEQUENCE [LARGE SCALE GENOMIC DNA]</scope>
    <source>
        <strain evidence="2 4">NCTC10851</strain>
    </source>
</reference>
<organism evidence="2 4">
    <name type="scientific">Actinobacillus seminis</name>
    <dbReference type="NCBI Taxonomy" id="722"/>
    <lineage>
        <taxon>Bacteria</taxon>
        <taxon>Pseudomonadati</taxon>
        <taxon>Pseudomonadota</taxon>
        <taxon>Gammaproteobacteria</taxon>
        <taxon>Pasteurellales</taxon>
        <taxon>Pasteurellaceae</taxon>
        <taxon>Actinobacillus</taxon>
    </lineage>
</organism>
<dbReference type="EMBL" id="NLFK01000003">
    <property type="protein sequence ID" value="OZN25336.1"/>
    <property type="molecule type" value="Genomic_DNA"/>
</dbReference>
<evidence type="ECO:0000313" key="2">
    <source>
        <dbReference type="EMBL" id="SUU35735.1"/>
    </source>
</evidence>
<reference evidence="1 3" key="1">
    <citation type="submission" date="2017-07" db="EMBL/GenBank/DDBJ databases">
        <title>Virulence factors identified in Actinobacillus seminis.</title>
        <authorList>
            <person name="Negrete-Abascal E."/>
            <person name="Vaca-Pacheco S."/>
            <person name="Montes-Garcia F."/>
            <person name="Leyto-Gil A.M."/>
            <person name="Fragoso-Garcia E."/>
            <person name="Carvente-Garcia R."/>
            <person name="Perez-Agueros S."/>
            <person name="Castelan-Sanchez H.G."/>
            <person name="Garcia-Molina A."/>
            <person name="Villamar T.E."/>
            <person name="Vazquez-Cruz C."/>
        </authorList>
    </citation>
    <scope>NUCLEOTIDE SEQUENCE [LARGE SCALE GENOMIC DNA]</scope>
    <source>
        <strain evidence="1 3">ATCC 15768</strain>
    </source>
</reference>
<dbReference type="Proteomes" id="UP000254507">
    <property type="component" value="Unassembled WGS sequence"/>
</dbReference>
<keyword evidence="3" id="KW-1185">Reference proteome</keyword>
<evidence type="ECO:0000313" key="4">
    <source>
        <dbReference type="Proteomes" id="UP000254507"/>
    </source>
</evidence>
<dbReference type="Proteomes" id="UP000215738">
    <property type="component" value="Unassembled WGS sequence"/>
</dbReference>
<accession>A0A263HFJ4</accession>
<dbReference type="EMBL" id="UFSB01000001">
    <property type="protein sequence ID" value="SUU35735.1"/>
    <property type="molecule type" value="Genomic_DNA"/>
</dbReference>
<sequence length="78" mass="9032">MFIKLFLGTAALAGIIYFWHLITSTYFTWNGCPVFKMHFLSIEQPDKLSTFFVTAVLSSTFTSYAKKFISQCLYKHCE</sequence>
<evidence type="ECO:0000313" key="1">
    <source>
        <dbReference type="EMBL" id="OZN25336.1"/>
    </source>
</evidence>
<protein>
    <submittedName>
        <fullName evidence="2">Uncharacterized protein</fullName>
    </submittedName>
</protein>
<dbReference type="AlphaFoldDB" id="A0A263HFJ4"/>
<gene>
    <name evidence="1" type="ORF">CFY87_04160</name>
    <name evidence="2" type="ORF">NCTC10851_00974</name>
</gene>
<dbReference type="InParanoid" id="A0A263HFJ4"/>